<name>A0A4V2NLG2_9GAMM</name>
<dbReference type="Gene3D" id="1.20.1510.10">
    <property type="entry name" value="Cation efflux protein transmembrane domain"/>
    <property type="match status" value="1"/>
</dbReference>
<dbReference type="GO" id="GO:0006882">
    <property type="term" value="P:intracellular zinc ion homeostasis"/>
    <property type="evidence" value="ECO:0007669"/>
    <property type="project" value="TreeGrafter"/>
</dbReference>
<dbReference type="PANTHER" id="PTHR43840:SF15">
    <property type="entry name" value="MITOCHONDRIAL METAL TRANSPORTER 1-RELATED"/>
    <property type="match status" value="1"/>
</dbReference>
<sequence length="300" mass="32628">MDTSREQTQLRLSIFITFLVGASCVGMGLVLRSQAIAFDGFYSLIDVVLTTGALAVSRLVMSEGSPRFQFGYWHLEPLVVAFNATVLAMTCGYAALTAVQDLLKGGHELAFGLGAMWAALIGIVSIALALYMNRKSRLLRSTLLKLDAHGWMIGGGISIAVLVGYGIAAILHGGPYDSFTRYIDSTVLLVVTLALLPLPLGSLASAMRDVLQLAPDALDHRVRTAMQDVVRDRGYLEFASYVAKMGRMSFIDIHILVSPNMELGSMAEVDEIRADIARRIGGDIRAEWLTIVFTGKKEWL</sequence>
<proteinExistence type="predicted"/>
<feature type="domain" description="Cation efflux protein transmembrane" evidence="7">
    <location>
        <begin position="11"/>
        <end position="196"/>
    </location>
</feature>
<feature type="transmembrane region" description="Helical" evidence="6">
    <location>
        <begin position="151"/>
        <end position="173"/>
    </location>
</feature>
<reference evidence="8 9" key="1">
    <citation type="submission" date="2019-02" db="EMBL/GenBank/DDBJ databases">
        <title>Dyella amyloliquefaciens sp. nov., isolated from forest soil.</title>
        <authorList>
            <person name="Gao Z.-H."/>
            <person name="Qiu L.-H."/>
        </authorList>
    </citation>
    <scope>NUCLEOTIDE SEQUENCE [LARGE SCALE GENOMIC DNA]</scope>
    <source>
        <strain evidence="8 9">KACC 12747</strain>
    </source>
</reference>
<keyword evidence="9" id="KW-1185">Reference proteome</keyword>
<dbReference type="InterPro" id="IPR027469">
    <property type="entry name" value="Cation_efflux_TMD_sf"/>
</dbReference>
<dbReference type="SUPFAM" id="SSF161111">
    <property type="entry name" value="Cation efflux protein transmembrane domain-like"/>
    <property type="match status" value="1"/>
</dbReference>
<protein>
    <submittedName>
        <fullName evidence="8">Cation transporter</fullName>
    </submittedName>
</protein>
<evidence type="ECO:0000256" key="4">
    <source>
        <dbReference type="ARBA" id="ARBA00022989"/>
    </source>
</evidence>
<dbReference type="PANTHER" id="PTHR43840">
    <property type="entry name" value="MITOCHONDRIAL METAL TRANSPORTER 1-RELATED"/>
    <property type="match status" value="1"/>
</dbReference>
<accession>A0A4V2NLG2</accession>
<dbReference type="GO" id="GO:0015086">
    <property type="term" value="F:cadmium ion transmembrane transporter activity"/>
    <property type="evidence" value="ECO:0007669"/>
    <property type="project" value="TreeGrafter"/>
</dbReference>
<evidence type="ECO:0000313" key="9">
    <source>
        <dbReference type="Proteomes" id="UP000291822"/>
    </source>
</evidence>
<dbReference type="PROSITE" id="PS51257">
    <property type="entry name" value="PROKAR_LIPOPROTEIN"/>
    <property type="match status" value="1"/>
</dbReference>
<dbReference type="EMBL" id="SJTG01000004">
    <property type="protein sequence ID" value="TCI08484.1"/>
    <property type="molecule type" value="Genomic_DNA"/>
</dbReference>
<evidence type="ECO:0000256" key="2">
    <source>
        <dbReference type="ARBA" id="ARBA00022448"/>
    </source>
</evidence>
<dbReference type="RefSeq" id="WP_131153064.1">
    <property type="nucleotide sequence ID" value="NZ_SJTG01000004.1"/>
</dbReference>
<comment type="subcellular location">
    <subcellularLocation>
        <location evidence="1">Membrane</location>
        <topology evidence="1">Multi-pass membrane protein</topology>
    </subcellularLocation>
</comment>
<dbReference type="GO" id="GO:0005886">
    <property type="term" value="C:plasma membrane"/>
    <property type="evidence" value="ECO:0007669"/>
    <property type="project" value="TreeGrafter"/>
</dbReference>
<keyword evidence="5 6" id="KW-0472">Membrane</keyword>
<dbReference type="GO" id="GO:0015093">
    <property type="term" value="F:ferrous iron transmembrane transporter activity"/>
    <property type="evidence" value="ECO:0007669"/>
    <property type="project" value="TreeGrafter"/>
</dbReference>
<feature type="transmembrane region" description="Helical" evidence="6">
    <location>
        <begin position="12"/>
        <end position="35"/>
    </location>
</feature>
<feature type="transmembrane region" description="Helical" evidence="6">
    <location>
        <begin position="73"/>
        <end position="97"/>
    </location>
</feature>
<dbReference type="InterPro" id="IPR050291">
    <property type="entry name" value="CDF_Transporter"/>
</dbReference>
<dbReference type="InterPro" id="IPR058533">
    <property type="entry name" value="Cation_efflux_TM"/>
</dbReference>
<organism evidence="8 9">
    <name type="scientific">Dyella soli</name>
    <dbReference type="NCBI Taxonomy" id="522319"/>
    <lineage>
        <taxon>Bacteria</taxon>
        <taxon>Pseudomonadati</taxon>
        <taxon>Pseudomonadota</taxon>
        <taxon>Gammaproteobacteria</taxon>
        <taxon>Lysobacterales</taxon>
        <taxon>Rhodanobacteraceae</taxon>
        <taxon>Dyella</taxon>
    </lineage>
</organism>
<evidence type="ECO:0000256" key="3">
    <source>
        <dbReference type="ARBA" id="ARBA00022692"/>
    </source>
</evidence>
<evidence type="ECO:0000256" key="6">
    <source>
        <dbReference type="SAM" id="Phobius"/>
    </source>
</evidence>
<evidence type="ECO:0000256" key="1">
    <source>
        <dbReference type="ARBA" id="ARBA00004141"/>
    </source>
</evidence>
<dbReference type="GO" id="GO:0015341">
    <property type="term" value="F:zinc efflux antiporter activity"/>
    <property type="evidence" value="ECO:0007669"/>
    <property type="project" value="TreeGrafter"/>
</dbReference>
<evidence type="ECO:0000259" key="7">
    <source>
        <dbReference type="Pfam" id="PF01545"/>
    </source>
</evidence>
<dbReference type="Pfam" id="PF01545">
    <property type="entry name" value="Cation_efflux"/>
    <property type="match status" value="1"/>
</dbReference>
<feature type="transmembrane region" description="Helical" evidence="6">
    <location>
        <begin position="109"/>
        <end position="131"/>
    </location>
</feature>
<evidence type="ECO:0000313" key="8">
    <source>
        <dbReference type="EMBL" id="TCI08484.1"/>
    </source>
</evidence>
<keyword evidence="4 6" id="KW-1133">Transmembrane helix</keyword>
<keyword evidence="3 6" id="KW-0812">Transmembrane</keyword>
<comment type="caution">
    <text evidence="8">The sequence shown here is derived from an EMBL/GenBank/DDBJ whole genome shotgun (WGS) entry which is preliminary data.</text>
</comment>
<dbReference type="Proteomes" id="UP000291822">
    <property type="component" value="Unassembled WGS sequence"/>
</dbReference>
<feature type="transmembrane region" description="Helical" evidence="6">
    <location>
        <begin position="41"/>
        <end position="61"/>
    </location>
</feature>
<gene>
    <name evidence="8" type="ORF">EZM97_28105</name>
</gene>
<dbReference type="AlphaFoldDB" id="A0A4V2NLG2"/>
<keyword evidence="2" id="KW-0813">Transport</keyword>
<evidence type="ECO:0000256" key="5">
    <source>
        <dbReference type="ARBA" id="ARBA00023136"/>
    </source>
</evidence>
<feature type="transmembrane region" description="Helical" evidence="6">
    <location>
        <begin position="179"/>
        <end position="198"/>
    </location>
</feature>